<comment type="caution">
    <text evidence="2">The sequence shown here is derived from an EMBL/GenBank/DDBJ whole genome shotgun (WGS) entry which is preliminary data.</text>
</comment>
<keyword evidence="1" id="KW-1133">Transmembrane helix</keyword>
<evidence type="ECO:0000313" key="3">
    <source>
        <dbReference type="Proteomes" id="UP000241209"/>
    </source>
</evidence>
<dbReference type="RefSeq" id="WP_107556606.1">
    <property type="nucleotide sequence ID" value="NZ_PZFK01000002.1"/>
</dbReference>
<sequence>MIGSILIAIAMFCLMISVIIGLSEFIKVLMEDRYKFKCKSLLLFFGLYILFLVPGLIFVNI</sequence>
<accession>A0A2T4PWV6</accession>
<dbReference type="Proteomes" id="UP000241209">
    <property type="component" value="Unassembled WGS sequence"/>
</dbReference>
<dbReference type="AlphaFoldDB" id="A0A2T4PWV6"/>
<name>A0A2T4PWV6_9STAP</name>
<feature type="transmembrane region" description="Helical" evidence="1">
    <location>
        <begin position="41"/>
        <end position="59"/>
    </location>
</feature>
<evidence type="ECO:0000256" key="1">
    <source>
        <dbReference type="SAM" id="Phobius"/>
    </source>
</evidence>
<keyword evidence="1" id="KW-0812">Transmembrane</keyword>
<keyword evidence="1" id="KW-0472">Membrane</keyword>
<reference evidence="2 3" key="1">
    <citation type="journal article" date="2016" name="Front. Microbiol.">
        <title>Comprehensive Phylogenetic Analysis of Bovine Non-aureus Staphylococci Species Based on Whole-Genome Sequencing.</title>
        <authorList>
            <person name="Naushad S."/>
            <person name="Barkema H.W."/>
            <person name="Luby C."/>
            <person name="Condas L.A."/>
            <person name="Nobrega D.B."/>
            <person name="Carson D.A."/>
            <person name="De Buck J."/>
        </authorList>
    </citation>
    <scope>NUCLEOTIDE SEQUENCE [LARGE SCALE GENOMIC DNA]</scope>
    <source>
        <strain evidence="2 3">SNUC 2204</strain>
    </source>
</reference>
<protein>
    <submittedName>
        <fullName evidence="2">Uncharacterized protein</fullName>
    </submittedName>
</protein>
<feature type="transmembrane region" description="Helical" evidence="1">
    <location>
        <begin position="6"/>
        <end position="29"/>
    </location>
</feature>
<proteinExistence type="predicted"/>
<organism evidence="2 3">
    <name type="scientific">Mammaliicoccus vitulinus</name>
    <dbReference type="NCBI Taxonomy" id="71237"/>
    <lineage>
        <taxon>Bacteria</taxon>
        <taxon>Bacillati</taxon>
        <taxon>Bacillota</taxon>
        <taxon>Bacilli</taxon>
        <taxon>Bacillales</taxon>
        <taxon>Staphylococcaceae</taxon>
        <taxon>Mammaliicoccus</taxon>
    </lineage>
</organism>
<gene>
    <name evidence="2" type="ORF">BU072_01525</name>
</gene>
<dbReference type="EMBL" id="PZFK01000002">
    <property type="protein sequence ID" value="PTI30986.1"/>
    <property type="molecule type" value="Genomic_DNA"/>
</dbReference>
<evidence type="ECO:0000313" key="2">
    <source>
        <dbReference type="EMBL" id="PTI30986.1"/>
    </source>
</evidence>